<dbReference type="RefSeq" id="WP_160915053.1">
    <property type="nucleotide sequence ID" value="NZ_WMEZ01000003.1"/>
</dbReference>
<comment type="caution">
    <text evidence="2">The sequence shown here is derived from an EMBL/GenBank/DDBJ whole genome shotgun (WGS) entry which is preliminary data.</text>
</comment>
<proteinExistence type="predicted"/>
<keyword evidence="1" id="KW-0472">Membrane</keyword>
<evidence type="ECO:0000256" key="1">
    <source>
        <dbReference type="SAM" id="Phobius"/>
    </source>
</evidence>
<keyword evidence="1" id="KW-0812">Transmembrane</keyword>
<evidence type="ECO:0000313" key="2">
    <source>
        <dbReference type="EMBL" id="MYL50021.1"/>
    </source>
</evidence>
<protein>
    <submittedName>
        <fullName evidence="2">Uncharacterized protein</fullName>
    </submittedName>
</protein>
<keyword evidence="1" id="KW-1133">Transmembrane helix</keyword>
<gene>
    <name evidence="2" type="ORF">GLV98_11030</name>
</gene>
<organism evidence="2 3">
    <name type="scientific">Halobacillus litoralis</name>
    <dbReference type="NCBI Taxonomy" id="45668"/>
    <lineage>
        <taxon>Bacteria</taxon>
        <taxon>Bacillati</taxon>
        <taxon>Bacillota</taxon>
        <taxon>Bacilli</taxon>
        <taxon>Bacillales</taxon>
        <taxon>Bacillaceae</taxon>
        <taxon>Halobacillus</taxon>
    </lineage>
</organism>
<accession>A0A845EE86</accession>
<evidence type="ECO:0000313" key="3">
    <source>
        <dbReference type="Proteomes" id="UP000447393"/>
    </source>
</evidence>
<name>A0A845EE86_9BACI</name>
<reference evidence="2 3" key="1">
    <citation type="submission" date="2019-11" db="EMBL/GenBank/DDBJ databases">
        <title>Genome sequences of 17 halophilic strains isolated from different environments.</title>
        <authorList>
            <person name="Furrow R.E."/>
        </authorList>
    </citation>
    <scope>NUCLEOTIDE SEQUENCE [LARGE SCALE GENOMIC DNA]</scope>
    <source>
        <strain evidence="2 3">22505_10_Sand</strain>
    </source>
</reference>
<dbReference type="EMBL" id="WMEZ01000003">
    <property type="protein sequence ID" value="MYL50021.1"/>
    <property type="molecule type" value="Genomic_DNA"/>
</dbReference>
<sequence>MLKYFVYAGIIFANIRAVRGSTENMILMFFASAAVIVLLEAGIRSRRNTYL</sequence>
<feature type="transmembrane region" description="Helical" evidence="1">
    <location>
        <begin position="25"/>
        <end position="43"/>
    </location>
</feature>
<dbReference type="AlphaFoldDB" id="A0A845EE86"/>
<dbReference type="Proteomes" id="UP000447393">
    <property type="component" value="Unassembled WGS sequence"/>
</dbReference>